<dbReference type="Proteomes" id="UP001409291">
    <property type="component" value="Unassembled WGS sequence"/>
</dbReference>
<dbReference type="RefSeq" id="WP_346581839.1">
    <property type="nucleotide sequence ID" value="NZ_JBDJNQ010000008.1"/>
</dbReference>
<comment type="similarity">
    <text evidence="2 5">Belongs to the glycosyl hydrolase 43 family.</text>
</comment>
<dbReference type="PANTHER" id="PTHR43301:SF3">
    <property type="entry name" value="ARABINAN ENDO-1,5-ALPHA-L-ARABINOSIDASE A-RELATED"/>
    <property type="match status" value="1"/>
</dbReference>
<evidence type="ECO:0000256" key="3">
    <source>
        <dbReference type="ARBA" id="ARBA00022801"/>
    </source>
</evidence>
<evidence type="ECO:0000313" key="6">
    <source>
        <dbReference type="EMBL" id="MEN5379043.1"/>
    </source>
</evidence>
<organism evidence="6 7">
    <name type="scientific">Sphingobacterium kitahiroshimense</name>
    <dbReference type="NCBI Taxonomy" id="470446"/>
    <lineage>
        <taxon>Bacteria</taxon>
        <taxon>Pseudomonadati</taxon>
        <taxon>Bacteroidota</taxon>
        <taxon>Sphingobacteriia</taxon>
        <taxon>Sphingobacteriales</taxon>
        <taxon>Sphingobacteriaceae</taxon>
        <taxon>Sphingobacterium</taxon>
    </lineage>
</organism>
<reference evidence="6 7" key="1">
    <citation type="submission" date="2024-04" db="EMBL/GenBank/DDBJ databases">
        <title>WGS of bacteria from Torrens River.</title>
        <authorList>
            <person name="Wyrsch E.R."/>
            <person name="Drigo B."/>
        </authorList>
    </citation>
    <scope>NUCLEOTIDE SEQUENCE [LARGE SCALE GENOMIC DNA]</scope>
    <source>
        <strain evidence="6 7">TWI391</strain>
    </source>
</reference>
<dbReference type="InterPro" id="IPR050727">
    <property type="entry name" value="GH43_arabinanases"/>
</dbReference>
<sequence length="367" mass="40854">MYKLNVTGRFLVLICTVYFSISCSSLGLRKSNLTGGSDATTGSNTYLNPVFEPILADPTVLKDPKSAYFYAYGTADNWGDEHGERLVSILQSKDLVHWKWIGTAFQQKPSWKMAGGIWAPDVIKLKNKYLLYYAFSTWGDSNPGIGVAVADQPIGPFLDQGKLFDSQEIQVPNSIDPHFFSDKGINYLFWGSFSDADTQGTYGIPLTDNGLAISSLQKKFKVAAGDFEAVMIHKRRGYYYLFGSKGSCCEGAKSTYHIMVGRAKVLQGPYFDREGRDLKMRGAGTLLLEGNDNFVGTGHNSRIMTDENGIDWMLYHGINPKQSRVSSGGNRRVLLLDQIKWVADWPIVENNTSSHLTKEAPFFRAVQ</sequence>
<proteinExistence type="inferred from homology"/>
<keyword evidence="7" id="KW-1185">Reference proteome</keyword>
<dbReference type="SUPFAM" id="SSF75005">
    <property type="entry name" value="Arabinanase/levansucrase/invertase"/>
    <property type="match status" value="1"/>
</dbReference>
<keyword evidence="3 5" id="KW-0378">Hydrolase</keyword>
<evidence type="ECO:0000313" key="7">
    <source>
        <dbReference type="Proteomes" id="UP001409291"/>
    </source>
</evidence>
<dbReference type="Pfam" id="PF04616">
    <property type="entry name" value="Glyco_hydro_43"/>
    <property type="match status" value="1"/>
</dbReference>
<comment type="pathway">
    <text evidence="1">Glycan metabolism; L-arabinan degradation.</text>
</comment>
<dbReference type="Gene3D" id="2.115.10.20">
    <property type="entry name" value="Glycosyl hydrolase domain, family 43"/>
    <property type="match status" value="1"/>
</dbReference>
<dbReference type="InterPro" id="IPR006710">
    <property type="entry name" value="Glyco_hydro_43"/>
</dbReference>
<dbReference type="EMBL" id="JBDJNQ010000008">
    <property type="protein sequence ID" value="MEN5379043.1"/>
    <property type="molecule type" value="Genomic_DNA"/>
</dbReference>
<keyword evidence="4 5" id="KW-0326">Glycosidase</keyword>
<comment type="caution">
    <text evidence="6">The sequence shown here is derived from an EMBL/GenBank/DDBJ whole genome shotgun (WGS) entry which is preliminary data.</text>
</comment>
<dbReference type="PANTHER" id="PTHR43301">
    <property type="entry name" value="ARABINAN ENDO-1,5-ALPHA-L-ARABINOSIDASE"/>
    <property type="match status" value="1"/>
</dbReference>
<accession>A0ABV0BYG6</accession>
<evidence type="ECO:0000256" key="5">
    <source>
        <dbReference type="RuleBase" id="RU361187"/>
    </source>
</evidence>
<gene>
    <name evidence="6" type="ORF">ABE541_17400</name>
</gene>
<evidence type="ECO:0000256" key="4">
    <source>
        <dbReference type="ARBA" id="ARBA00023295"/>
    </source>
</evidence>
<evidence type="ECO:0000256" key="1">
    <source>
        <dbReference type="ARBA" id="ARBA00004834"/>
    </source>
</evidence>
<dbReference type="InterPro" id="IPR023296">
    <property type="entry name" value="Glyco_hydro_beta-prop_sf"/>
</dbReference>
<evidence type="ECO:0000256" key="2">
    <source>
        <dbReference type="ARBA" id="ARBA00009865"/>
    </source>
</evidence>
<dbReference type="PROSITE" id="PS51257">
    <property type="entry name" value="PROKAR_LIPOPROTEIN"/>
    <property type="match status" value="1"/>
</dbReference>
<name>A0ABV0BYG6_9SPHI</name>
<dbReference type="CDD" id="cd18616">
    <property type="entry name" value="GH43_ABN-like"/>
    <property type="match status" value="1"/>
</dbReference>
<protein>
    <submittedName>
        <fullName evidence="6">Family 43 glycosylhydrolase</fullName>
    </submittedName>
</protein>